<dbReference type="EMBL" id="JAFITA010000024">
    <property type="protein sequence ID" value="MBN4077500.1"/>
    <property type="molecule type" value="Genomic_DNA"/>
</dbReference>
<reference evidence="1" key="1">
    <citation type="submission" date="2021-02" db="EMBL/GenBank/DDBJ databases">
        <title>Activity-based single-cell genomes from oceanic crustal fluid captures similar information to metagenomic and metatranscriptomic surveys with orders of magnitude less sampling.</title>
        <authorList>
            <person name="D'Angelo T.S."/>
            <person name="Orcutt B.N."/>
        </authorList>
    </citation>
    <scope>NUCLEOTIDE SEQUENCE [LARGE SCALE GENOMIC DNA]</scope>
    <source>
        <strain evidence="1">AH-315-E05</strain>
    </source>
</reference>
<gene>
    <name evidence="1" type="ORF">JYT19_01165</name>
</gene>
<dbReference type="Pfam" id="PF06291">
    <property type="entry name" value="Lambda_Bor"/>
    <property type="match status" value="1"/>
</dbReference>
<dbReference type="Proteomes" id="UP000765003">
    <property type="component" value="Unassembled WGS sequence"/>
</dbReference>
<name>A0ABS3AWM5_9FIRM</name>
<accession>A0ABS3AWM5</accession>
<dbReference type="PROSITE" id="PS51257">
    <property type="entry name" value="PROKAR_LIPOPROTEIN"/>
    <property type="match status" value="1"/>
</dbReference>
<protein>
    <submittedName>
        <fullName evidence="1">Bor family protein</fullName>
    </submittedName>
</protein>
<dbReference type="InterPro" id="IPR010438">
    <property type="entry name" value="Lambda_Bor"/>
</dbReference>
<proteinExistence type="predicted"/>
<evidence type="ECO:0000313" key="2">
    <source>
        <dbReference type="Proteomes" id="UP000765003"/>
    </source>
</evidence>
<evidence type="ECO:0000313" key="1">
    <source>
        <dbReference type="EMBL" id="MBN4077500.1"/>
    </source>
</evidence>
<organism evidence="1 2">
    <name type="scientific">Sulfobacillus acidophilus</name>
    <dbReference type="NCBI Taxonomy" id="53633"/>
    <lineage>
        <taxon>Bacteria</taxon>
        <taxon>Bacillati</taxon>
        <taxon>Bacillota</taxon>
        <taxon>Clostridia</taxon>
        <taxon>Eubacteriales</taxon>
        <taxon>Clostridiales Family XVII. Incertae Sedis</taxon>
        <taxon>Sulfobacillus</taxon>
    </lineage>
</organism>
<keyword evidence="2" id="KW-1185">Reference proteome</keyword>
<comment type="caution">
    <text evidence="1">The sequence shown here is derived from an EMBL/GenBank/DDBJ whole genome shotgun (WGS) entry which is preliminary data.</text>
</comment>
<sequence length="102" mass="11571">MIKEIRVKKLKLLVPILGILFLSGCYNHTIRYGRGGTIKKYDKNMNFFVFGLAGQPTIKLNRICKDPTNSTVKTQQTFLNSLLSGLTLGIYTPRTAKVYCRK</sequence>